<keyword evidence="2 5" id="KW-0812">Transmembrane</keyword>
<keyword evidence="3 5" id="KW-1133">Transmembrane helix</keyword>
<evidence type="ECO:0000256" key="1">
    <source>
        <dbReference type="ARBA" id="ARBA00004141"/>
    </source>
</evidence>
<dbReference type="GO" id="GO:0004252">
    <property type="term" value="F:serine-type endopeptidase activity"/>
    <property type="evidence" value="ECO:0007669"/>
    <property type="project" value="InterPro"/>
</dbReference>
<dbReference type="PANTHER" id="PTHR43066">
    <property type="entry name" value="RHOMBOID-RELATED PROTEIN"/>
    <property type="match status" value="1"/>
</dbReference>
<evidence type="ECO:0000256" key="3">
    <source>
        <dbReference type="ARBA" id="ARBA00022989"/>
    </source>
</evidence>
<evidence type="ECO:0000313" key="8">
    <source>
        <dbReference type="Proteomes" id="UP000294894"/>
    </source>
</evidence>
<comment type="subcellular location">
    <subcellularLocation>
        <location evidence="1">Membrane</location>
        <topology evidence="1">Multi-pass membrane protein</topology>
    </subcellularLocation>
</comment>
<dbReference type="KEGG" id="noy:EXE57_14925"/>
<keyword evidence="8" id="KW-1185">Reference proteome</keyword>
<evidence type="ECO:0000256" key="2">
    <source>
        <dbReference type="ARBA" id="ARBA00022692"/>
    </source>
</evidence>
<name>A0A4P7GQS6_9ACTN</name>
<dbReference type="GO" id="GO:0006508">
    <property type="term" value="P:proteolysis"/>
    <property type="evidence" value="ECO:0007669"/>
    <property type="project" value="UniProtKB-KW"/>
</dbReference>
<proteinExistence type="predicted"/>
<feature type="domain" description="Peptidase S54 rhomboid" evidence="6">
    <location>
        <begin position="43"/>
        <end position="177"/>
    </location>
</feature>
<keyword evidence="7" id="KW-0378">Hydrolase</keyword>
<dbReference type="InterPro" id="IPR035952">
    <property type="entry name" value="Rhomboid-like_sf"/>
</dbReference>
<evidence type="ECO:0000313" key="7">
    <source>
        <dbReference type="EMBL" id="QBR94530.1"/>
    </source>
</evidence>
<keyword evidence="7" id="KW-0645">Protease</keyword>
<dbReference type="Gene3D" id="1.20.1540.10">
    <property type="entry name" value="Rhomboid-like"/>
    <property type="match status" value="1"/>
</dbReference>
<dbReference type="OrthoDB" id="465874at2"/>
<protein>
    <submittedName>
        <fullName evidence="7">Rhomboid family intramembrane serine protease</fullName>
    </submittedName>
</protein>
<evidence type="ECO:0000256" key="5">
    <source>
        <dbReference type="SAM" id="Phobius"/>
    </source>
</evidence>
<dbReference type="EMBL" id="CP038267">
    <property type="protein sequence ID" value="QBR94530.1"/>
    <property type="molecule type" value="Genomic_DNA"/>
</dbReference>
<reference evidence="7 8" key="1">
    <citation type="submission" date="2019-03" db="EMBL/GenBank/DDBJ databases">
        <title>Three New Species of Nocardioides, Nocardioides euryhalodurans sp. nov., Nocardioides seonyuensis sp. nov. and Nocardioides eburneoflavus sp. nov., Iolated from Soil.</title>
        <authorList>
            <person name="Roh S.G."/>
            <person name="Lee C."/>
            <person name="Kim M.-K."/>
            <person name="Kim S.B."/>
        </authorList>
    </citation>
    <scope>NUCLEOTIDE SEQUENCE [LARGE SCALE GENOMIC DNA]</scope>
    <source>
        <strain evidence="7 8">MMS17-SY117</strain>
    </source>
</reference>
<keyword evidence="4 5" id="KW-0472">Membrane</keyword>
<dbReference type="Proteomes" id="UP000294894">
    <property type="component" value="Chromosome"/>
</dbReference>
<evidence type="ECO:0000256" key="4">
    <source>
        <dbReference type="ARBA" id="ARBA00023136"/>
    </source>
</evidence>
<accession>A0A4P7GQS6</accession>
<dbReference type="AlphaFoldDB" id="A0A4P7GQS6"/>
<gene>
    <name evidence="7" type="ORF">EXE57_14925</name>
</gene>
<organism evidence="7 8">
    <name type="scientific">Nocardioides euryhalodurans</name>
    <dbReference type="NCBI Taxonomy" id="2518370"/>
    <lineage>
        <taxon>Bacteria</taxon>
        <taxon>Bacillati</taxon>
        <taxon>Actinomycetota</taxon>
        <taxon>Actinomycetes</taxon>
        <taxon>Propionibacteriales</taxon>
        <taxon>Nocardioidaceae</taxon>
        <taxon>Nocardioides</taxon>
    </lineage>
</organism>
<dbReference type="InterPro" id="IPR022764">
    <property type="entry name" value="Peptidase_S54_rhomboid_dom"/>
</dbReference>
<dbReference type="Pfam" id="PF01694">
    <property type="entry name" value="Rhomboid"/>
    <property type="match status" value="1"/>
</dbReference>
<feature type="transmembrane region" description="Helical" evidence="5">
    <location>
        <begin position="158"/>
        <end position="176"/>
    </location>
</feature>
<feature type="transmembrane region" description="Helical" evidence="5">
    <location>
        <begin position="107"/>
        <end position="127"/>
    </location>
</feature>
<dbReference type="SUPFAM" id="SSF144091">
    <property type="entry name" value="Rhomboid-like"/>
    <property type="match status" value="1"/>
</dbReference>
<evidence type="ECO:0000259" key="6">
    <source>
        <dbReference type="Pfam" id="PF01694"/>
    </source>
</evidence>
<sequence length="189" mass="19836">MSWVKAGLLSLAFVALLWVVEIVDATQGGDLDSYGIRPRTQEGLWGIPAAPFLHGGWDHLEANSGPLLVLGFLVATVSVGRWLAVMAWAAVVSGLGVWLLAPANSLTIGASGLVFGLLTYLMVAGFLERRPMRILVGVAVFLFYGSVLLGVLPGAAGVSWQGHLFGAVGGVVAAYVHAGRRRARDPYAA</sequence>
<feature type="transmembrane region" description="Helical" evidence="5">
    <location>
        <begin position="82"/>
        <end position="101"/>
    </location>
</feature>
<dbReference type="GO" id="GO:0016020">
    <property type="term" value="C:membrane"/>
    <property type="evidence" value="ECO:0007669"/>
    <property type="project" value="UniProtKB-SubCell"/>
</dbReference>
<feature type="transmembrane region" description="Helical" evidence="5">
    <location>
        <begin position="134"/>
        <end position="152"/>
    </location>
</feature>